<protein>
    <recommendedName>
        <fullName evidence="4">DUF2892 domain-containing protein</fullName>
    </recommendedName>
</protein>
<dbReference type="AlphaFoldDB" id="A0A3E1Y5F2"/>
<reference evidence="2 3" key="1">
    <citation type="submission" date="2018-07" db="EMBL/GenBank/DDBJ databases">
        <title>Chitinophaga K2CV101002-2 sp. nov., isolated from a monsoon evergreen broad-leaved forest soil.</title>
        <authorList>
            <person name="Lv Y."/>
        </authorList>
    </citation>
    <scope>NUCLEOTIDE SEQUENCE [LARGE SCALE GENOMIC DNA]</scope>
    <source>
        <strain evidence="2 3">GDMCC 1.1288</strain>
    </source>
</reference>
<proteinExistence type="predicted"/>
<keyword evidence="1" id="KW-0812">Transmembrane</keyword>
<feature type="transmembrane region" description="Helical" evidence="1">
    <location>
        <begin position="6"/>
        <end position="24"/>
    </location>
</feature>
<feature type="transmembrane region" description="Helical" evidence="1">
    <location>
        <begin position="31"/>
        <end position="50"/>
    </location>
</feature>
<accession>A0A3E1Y5F2</accession>
<organism evidence="2 3">
    <name type="scientific">Chitinophaga silvatica</name>
    <dbReference type="NCBI Taxonomy" id="2282649"/>
    <lineage>
        <taxon>Bacteria</taxon>
        <taxon>Pseudomonadati</taxon>
        <taxon>Bacteroidota</taxon>
        <taxon>Chitinophagia</taxon>
        <taxon>Chitinophagales</taxon>
        <taxon>Chitinophagaceae</taxon>
        <taxon>Chitinophaga</taxon>
    </lineage>
</organism>
<keyword evidence="3" id="KW-1185">Reference proteome</keyword>
<dbReference type="RefSeq" id="WP_116977529.1">
    <property type="nucleotide sequence ID" value="NZ_QPMM01000011.1"/>
</dbReference>
<dbReference type="OrthoDB" id="1049592at2"/>
<gene>
    <name evidence="2" type="ORF">DVR12_19770</name>
</gene>
<name>A0A3E1Y5F2_9BACT</name>
<evidence type="ECO:0000256" key="1">
    <source>
        <dbReference type="SAM" id="Phobius"/>
    </source>
</evidence>
<evidence type="ECO:0000313" key="2">
    <source>
        <dbReference type="EMBL" id="RFS19968.1"/>
    </source>
</evidence>
<comment type="caution">
    <text evidence="2">The sequence shown here is derived from an EMBL/GenBank/DDBJ whole genome shotgun (WGS) entry which is preliminary data.</text>
</comment>
<dbReference type="Proteomes" id="UP000260644">
    <property type="component" value="Unassembled WGS sequence"/>
</dbReference>
<evidence type="ECO:0008006" key="4">
    <source>
        <dbReference type="Google" id="ProtNLM"/>
    </source>
</evidence>
<evidence type="ECO:0000313" key="3">
    <source>
        <dbReference type="Proteomes" id="UP000260644"/>
    </source>
</evidence>
<sequence>MKRYLASWSITRVIRLVFGGMIIFEGIRQAQWVLAAMGGVITLITLLTAGCCGSGSCSVNRGKC</sequence>
<keyword evidence="1" id="KW-1133">Transmembrane helix</keyword>
<dbReference type="EMBL" id="QPMM01000011">
    <property type="protein sequence ID" value="RFS19968.1"/>
    <property type="molecule type" value="Genomic_DNA"/>
</dbReference>
<keyword evidence="1" id="KW-0472">Membrane</keyword>